<evidence type="ECO:0000313" key="2">
    <source>
        <dbReference type="Proteomes" id="UP001229421"/>
    </source>
</evidence>
<dbReference type="Proteomes" id="UP001229421">
    <property type="component" value="Unassembled WGS sequence"/>
</dbReference>
<dbReference type="EMBL" id="JAUHHV010000003">
    <property type="protein sequence ID" value="KAK1429560.1"/>
    <property type="molecule type" value="Genomic_DNA"/>
</dbReference>
<organism evidence="1 2">
    <name type="scientific">Tagetes erecta</name>
    <name type="common">African marigold</name>
    <dbReference type="NCBI Taxonomy" id="13708"/>
    <lineage>
        <taxon>Eukaryota</taxon>
        <taxon>Viridiplantae</taxon>
        <taxon>Streptophyta</taxon>
        <taxon>Embryophyta</taxon>
        <taxon>Tracheophyta</taxon>
        <taxon>Spermatophyta</taxon>
        <taxon>Magnoliopsida</taxon>
        <taxon>eudicotyledons</taxon>
        <taxon>Gunneridae</taxon>
        <taxon>Pentapetalae</taxon>
        <taxon>asterids</taxon>
        <taxon>campanulids</taxon>
        <taxon>Asterales</taxon>
        <taxon>Asteraceae</taxon>
        <taxon>Asteroideae</taxon>
        <taxon>Heliantheae alliance</taxon>
        <taxon>Tageteae</taxon>
        <taxon>Tagetes</taxon>
    </lineage>
</organism>
<gene>
    <name evidence="1" type="ORF">QVD17_11773</name>
</gene>
<protein>
    <submittedName>
        <fullName evidence="1">Uncharacterized protein</fullName>
    </submittedName>
</protein>
<comment type="caution">
    <text evidence="1">The sequence shown here is derived from an EMBL/GenBank/DDBJ whole genome shotgun (WGS) entry which is preliminary data.</text>
</comment>
<proteinExistence type="predicted"/>
<sequence length="94" mass="10546">MKTGLGSGWFLKYKMADSVGNRFCFNHFRTDWVGLGWVGFGFKRKPAWGQSVSCYNPNPSPNPSSSSCPCFSIDAHTHTNFRLHLLRGCLKTEA</sequence>
<keyword evidence="2" id="KW-1185">Reference proteome</keyword>
<dbReference type="AlphaFoldDB" id="A0AAD8KU26"/>
<accession>A0AAD8KU26</accession>
<reference evidence="1" key="1">
    <citation type="journal article" date="2023" name="bioRxiv">
        <title>Improved chromosome-level genome assembly for marigold (Tagetes erecta).</title>
        <authorList>
            <person name="Jiang F."/>
            <person name="Yuan L."/>
            <person name="Wang S."/>
            <person name="Wang H."/>
            <person name="Xu D."/>
            <person name="Wang A."/>
            <person name="Fan W."/>
        </authorList>
    </citation>
    <scope>NUCLEOTIDE SEQUENCE</scope>
    <source>
        <strain evidence="1">WSJ</strain>
        <tissue evidence="1">Leaf</tissue>
    </source>
</reference>
<evidence type="ECO:0000313" key="1">
    <source>
        <dbReference type="EMBL" id="KAK1429560.1"/>
    </source>
</evidence>
<name>A0AAD8KU26_TARER</name>